<evidence type="ECO:0000256" key="2">
    <source>
        <dbReference type="SAM" id="SignalP"/>
    </source>
</evidence>
<keyword evidence="2" id="KW-0732">Signal</keyword>
<evidence type="ECO:0000313" key="4">
    <source>
        <dbReference type="Proteomes" id="UP000317835"/>
    </source>
</evidence>
<evidence type="ECO:0000313" key="3">
    <source>
        <dbReference type="EMBL" id="QDV38420.1"/>
    </source>
</evidence>
<feature type="signal peptide" evidence="2">
    <location>
        <begin position="1"/>
        <end position="24"/>
    </location>
</feature>
<feature type="chain" id="PRO_5021896446" description="Carboxypeptidase regulatory-like domain-containing protein" evidence="2">
    <location>
        <begin position="25"/>
        <end position="162"/>
    </location>
</feature>
<name>A0A518HC43_9BACT</name>
<sequence precursor="true">MRPAISPRRFAPLAASFLGVLALAAGCGDGTGLPERYPVSGTVTYKGEPVETGAISFTPVDVANGRPASGTIEEGSYYLTTAVDGDGALPGEYKVTITSRAVDYDQAMAGVQGGMPKQDDVSKAITEAENLVPPKYSIPDTSGLTYTVTEGSNRGTDFDLTD</sequence>
<dbReference type="EMBL" id="CP036426">
    <property type="protein sequence ID" value="QDV38420.1"/>
    <property type="molecule type" value="Genomic_DNA"/>
</dbReference>
<evidence type="ECO:0008006" key="5">
    <source>
        <dbReference type="Google" id="ProtNLM"/>
    </source>
</evidence>
<accession>A0A518HC43</accession>
<dbReference type="Proteomes" id="UP000317835">
    <property type="component" value="Chromosome"/>
</dbReference>
<dbReference type="AlphaFoldDB" id="A0A518HC43"/>
<dbReference type="RefSeq" id="WP_197446515.1">
    <property type="nucleotide sequence ID" value="NZ_CP036426.1"/>
</dbReference>
<evidence type="ECO:0000256" key="1">
    <source>
        <dbReference type="SAM" id="MobiDB-lite"/>
    </source>
</evidence>
<organism evidence="3 4">
    <name type="scientific">Tautonia plasticadhaerens</name>
    <dbReference type="NCBI Taxonomy" id="2527974"/>
    <lineage>
        <taxon>Bacteria</taxon>
        <taxon>Pseudomonadati</taxon>
        <taxon>Planctomycetota</taxon>
        <taxon>Planctomycetia</taxon>
        <taxon>Isosphaerales</taxon>
        <taxon>Isosphaeraceae</taxon>
        <taxon>Tautonia</taxon>
    </lineage>
</organism>
<feature type="region of interest" description="Disordered" evidence="1">
    <location>
        <begin position="134"/>
        <end position="162"/>
    </location>
</feature>
<protein>
    <recommendedName>
        <fullName evidence="5">Carboxypeptidase regulatory-like domain-containing protein</fullName>
    </recommendedName>
</protein>
<dbReference type="KEGG" id="tpla:ElP_63750"/>
<dbReference type="PROSITE" id="PS51257">
    <property type="entry name" value="PROKAR_LIPOPROTEIN"/>
    <property type="match status" value="1"/>
</dbReference>
<feature type="compositionally biased region" description="Polar residues" evidence="1">
    <location>
        <begin position="139"/>
        <end position="155"/>
    </location>
</feature>
<keyword evidence="4" id="KW-1185">Reference proteome</keyword>
<proteinExistence type="predicted"/>
<reference evidence="3 4" key="1">
    <citation type="submission" date="2019-02" db="EMBL/GenBank/DDBJ databases">
        <title>Deep-cultivation of Planctomycetes and their phenomic and genomic characterization uncovers novel biology.</title>
        <authorList>
            <person name="Wiegand S."/>
            <person name="Jogler M."/>
            <person name="Boedeker C."/>
            <person name="Pinto D."/>
            <person name="Vollmers J."/>
            <person name="Rivas-Marin E."/>
            <person name="Kohn T."/>
            <person name="Peeters S.H."/>
            <person name="Heuer A."/>
            <person name="Rast P."/>
            <person name="Oberbeckmann S."/>
            <person name="Bunk B."/>
            <person name="Jeske O."/>
            <person name="Meyerdierks A."/>
            <person name="Storesund J.E."/>
            <person name="Kallscheuer N."/>
            <person name="Luecker S."/>
            <person name="Lage O.M."/>
            <person name="Pohl T."/>
            <person name="Merkel B.J."/>
            <person name="Hornburger P."/>
            <person name="Mueller R.-W."/>
            <person name="Bruemmer F."/>
            <person name="Labrenz M."/>
            <person name="Spormann A.M."/>
            <person name="Op den Camp H."/>
            <person name="Overmann J."/>
            <person name="Amann R."/>
            <person name="Jetten M.S.M."/>
            <person name="Mascher T."/>
            <person name="Medema M.H."/>
            <person name="Devos D.P."/>
            <person name="Kaster A.-K."/>
            <person name="Ovreas L."/>
            <person name="Rohde M."/>
            <person name="Galperin M.Y."/>
            <person name="Jogler C."/>
        </authorList>
    </citation>
    <scope>NUCLEOTIDE SEQUENCE [LARGE SCALE GENOMIC DNA]</scope>
    <source>
        <strain evidence="3 4">ElP</strain>
    </source>
</reference>
<gene>
    <name evidence="3" type="ORF">ElP_63750</name>
</gene>